<dbReference type="InterPro" id="IPR036291">
    <property type="entry name" value="NAD(P)-bd_dom_sf"/>
</dbReference>
<feature type="domain" description="Semialdehyde dehydrogenase NAD-binding" evidence="1">
    <location>
        <begin position="4"/>
        <end position="106"/>
    </location>
</feature>
<dbReference type="InterPro" id="IPR000534">
    <property type="entry name" value="Semialdehyde_DH_NAD-bd"/>
</dbReference>
<dbReference type="RefSeq" id="WP_284194499.1">
    <property type="nucleotide sequence ID" value="NZ_BSOG01000001.1"/>
</dbReference>
<evidence type="ECO:0000313" key="2">
    <source>
        <dbReference type="EMBL" id="GLR11336.1"/>
    </source>
</evidence>
<dbReference type="EMBL" id="BSOG01000001">
    <property type="protein sequence ID" value="GLR11336.1"/>
    <property type="molecule type" value="Genomic_DNA"/>
</dbReference>
<dbReference type="PANTHER" id="PTHR14097:SF7">
    <property type="entry name" value="OXIDOREDUCTASE HTATIP2"/>
    <property type="match status" value="1"/>
</dbReference>
<reference evidence="3" key="1">
    <citation type="journal article" date="2019" name="Int. J. Syst. Evol. Microbiol.">
        <title>The Global Catalogue of Microorganisms (GCM) 10K type strain sequencing project: providing services to taxonomists for standard genome sequencing and annotation.</title>
        <authorList>
            <consortium name="The Broad Institute Genomics Platform"/>
            <consortium name="The Broad Institute Genome Sequencing Center for Infectious Disease"/>
            <person name="Wu L."/>
            <person name="Ma J."/>
        </authorList>
    </citation>
    <scope>NUCLEOTIDE SEQUENCE [LARGE SCALE GENOMIC DNA]</scope>
    <source>
        <strain evidence="3">NBRC 110044</strain>
    </source>
</reference>
<dbReference type="PANTHER" id="PTHR14097">
    <property type="entry name" value="OXIDOREDUCTASE HTATIP2"/>
    <property type="match status" value="1"/>
</dbReference>
<organism evidence="2 3">
    <name type="scientific">Chitinimonas prasina</name>
    <dbReference type="NCBI Taxonomy" id="1434937"/>
    <lineage>
        <taxon>Bacteria</taxon>
        <taxon>Pseudomonadati</taxon>
        <taxon>Pseudomonadota</taxon>
        <taxon>Betaproteobacteria</taxon>
        <taxon>Neisseriales</taxon>
        <taxon>Chitinibacteraceae</taxon>
        <taxon>Chitinimonas</taxon>
    </lineage>
</organism>
<evidence type="ECO:0000313" key="3">
    <source>
        <dbReference type="Proteomes" id="UP001156706"/>
    </source>
</evidence>
<comment type="caution">
    <text evidence="2">The sequence shown here is derived from an EMBL/GenBank/DDBJ whole genome shotgun (WGS) entry which is preliminary data.</text>
</comment>
<dbReference type="Proteomes" id="UP001156706">
    <property type="component" value="Unassembled WGS sequence"/>
</dbReference>
<keyword evidence="3" id="KW-1185">Reference proteome</keyword>
<accession>A0ABQ5Y9U6</accession>
<dbReference type="Gene3D" id="3.40.50.720">
    <property type="entry name" value="NAD(P)-binding Rossmann-like Domain"/>
    <property type="match status" value="1"/>
</dbReference>
<dbReference type="Pfam" id="PF13460">
    <property type="entry name" value="NAD_binding_10"/>
    <property type="match status" value="1"/>
</dbReference>
<protein>
    <submittedName>
        <fullName evidence="2">Oxidoreductase</fullName>
    </submittedName>
</protein>
<dbReference type="SUPFAM" id="SSF51735">
    <property type="entry name" value="NAD(P)-binding Rossmann-fold domains"/>
    <property type="match status" value="1"/>
</dbReference>
<evidence type="ECO:0000259" key="1">
    <source>
        <dbReference type="SMART" id="SM00859"/>
    </source>
</evidence>
<dbReference type="InterPro" id="IPR016040">
    <property type="entry name" value="NAD(P)-bd_dom"/>
</dbReference>
<sequence>MQQTALIAGATGLIGRHLAQLLAHDPTYGQVHALLRRPTGLTEGKLVEMLVDYEQLDAITLPRIDTVFCALGTTIKTAGTQAAFRRVDLDYVLTIARLARERGAQHCLVVSSLGANAGSRVFYNRVKGEMEAGLQALGYPRLSLFRPSVLIGERPEFRLGEKIAASLGGLLPSRLKPIAGADVALAMHACAKQLGTGVRIIESAEIRQLARQQPG</sequence>
<name>A0ABQ5Y9U6_9NEIS</name>
<proteinExistence type="predicted"/>
<dbReference type="SMART" id="SM00859">
    <property type="entry name" value="Semialdhyde_dh"/>
    <property type="match status" value="1"/>
</dbReference>
<gene>
    <name evidence="2" type="ORF">GCM10007907_01260</name>
</gene>
<dbReference type="CDD" id="cd05250">
    <property type="entry name" value="CC3_like_SDR_a"/>
    <property type="match status" value="1"/>
</dbReference>